<evidence type="ECO:0000313" key="1">
    <source>
        <dbReference type="EMBL" id="VYT57025.1"/>
    </source>
</evidence>
<dbReference type="GeneID" id="23112531"/>
<dbReference type="AlphaFoldDB" id="A0A6N2XRW2"/>
<proteinExistence type="predicted"/>
<organism evidence="1">
    <name type="scientific">Enterocloster bolteae</name>
    <dbReference type="NCBI Taxonomy" id="208479"/>
    <lineage>
        <taxon>Bacteria</taxon>
        <taxon>Bacillati</taxon>
        <taxon>Bacillota</taxon>
        <taxon>Clostridia</taxon>
        <taxon>Lachnospirales</taxon>
        <taxon>Lachnospiraceae</taxon>
        <taxon>Enterocloster</taxon>
    </lineage>
</organism>
<gene>
    <name evidence="1" type="ORF">CBLFYP116_05857</name>
</gene>
<dbReference type="EMBL" id="CACRTF010000026">
    <property type="protein sequence ID" value="VYT57025.1"/>
    <property type="molecule type" value="Genomic_DNA"/>
</dbReference>
<reference evidence="1" key="1">
    <citation type="submission" date="2019-11" db="EMBL/GenBank/DDBJ databases">
        <authorList>
            <person name="Feng L."/>
        </authorList>
    </citation>
    <scope>NUCLEOTIDE SEQUENCE</scope>
    <source>
        <strain evidence="1">CbolteaeLFYP116</strain>
    </source>
</reference>
<accession>A0A6N2XRW2</accession>
<name>A0A6N2XRW2_9FIRM</name>
<sequence>MDMVEKQCIQALFTAKDYMELYRTQKPTIDLMLGIEEQWEFEDFLEEEDSLEEAPFWLYYSVIQGELLEIGGYEEDVTEKVAAFLQKKLPKAEFQSIAAYLQDLYVDIDERDNLEEKIELCNQCLAGAGYSIQVEHDDTYCTWDYFLSVQHTRT</sequence>
<dbReference type="RefSeq" id="WP_002574834.1">
    <property type="nucleotide sequence ID" value="NZ_BAABZS010000001.1"/>
</dbReference>
<protein>
    <submittedName>
        <fullName evidence="1">Uncharacterized protein</fullName>
    </submittedName>
</protein>